<evidence type="ECO:0000256" key="5">
    <source>
        <dbReference type="ARBA" id="ARBA00022617"/>
    </source>
</evidence>
<evidence type="ECO:0000256" key="3">
    <source>
        <dbReference type="ARBA" id="ARBA00005179"/>
    </source>
</evidence>
<evidence type="ECO:0000313" key="16">
    <source>
        <dbReference type="EMBL" id="OSX67480.1"/>
    </source>
</evidence>
<dbReference type="PANTHER" id="PTHR46300">
    <property type="entry name" value="P450, PUTATIVE (EUROFUNG)-RELATED-RELATED"/>
    <property type="match status" value="1"/>
</dbReference>
<keyword evidence="6 15" id="KW-0812">Transmembrane</keyword>
<dbReference type="STRING" id="670580.A0A1X6NG30"/>
<feature type="binding site" description="axial binding residue" evidence="13">
    <location>
        <position position="437"/>
    </location>
    <ligand>
        <name>heme</name>
        <dbReference type="ChEBI" id="CHEBI:30413"/>
    </ligand>
    <ligandPart>
        <name>Fe</name>
        <dbReference type="ChEBI" id="CHEBI:18248"/>
    </ligandPart>
</feature>
<dbReference type="InterPro" id="IPR001128">
    <property type="entry name" value="Cyt_P450"/>
</dbReference>
<dbReference type="EMBL" id="KZ110591">
    <property type="protein sequence ID" value="OSX67480.1"/>
    <property type="molecule type" value="Genomic_DNA"/>
</dbReference>
<evidence type="ECO:0000256" key="2">
    <source>
        <dbReference type="ARBA" id="ARBA00004167"/>
    </source>
</evidence>
<dbReference type="Pfam" id="PF00067">
    <property type="entry name" value="p450"/>
    <property type="match status" value="1"/>
</dbReference>
<dbReference type="GeneID" id="36325137"/>
<dbReference type="PROSITE" id="PS00086">
    <property type="entry name" value="CYTOCHROME_P450"/>
    <property type="match status" value="1"/>
</dbReference>
<dbReference type="RefSeq" id="XP_024344274.1">
    <property type="nucleotide sequence ID" value="XM_024480187.1"/>
</dbReference>
<evidence type="ECO:0008006" key="18">
    <source>
        <dbReference type="Google" id="ProtNLM"/>
    </source>
</evidence>
<keyword evidence="11 14" id="KW-0503">Monooxygenase</keyword>
<proteinExistence type="inferred from homology"/>
<keyword evidence="12 15" id="KW-0472">Membrane</keyword>
<keyword evidence="17" id="KW-1185">Reference proteome</keyword>
<dbReference type="GO" id="GO:0020037">
    <property type="term" value="F:heme binding"/>
    <property type="evidence" value="ECO:0007669"/>
    <property type="project" value="InterPro"/>
</dbReference>
<dbReference type="InterPro" id="IPR036396">
    <property type="entry name" value="Cyt_P450_sf"/>
</dbReference>
<evidence type="ECO:0000256" key="4">
    <source>
        <dbReference type="ARBA" id="ARBA00010617"/>
    </source>
</evidence>
<dbReference type="GO" id="GO:0005506">
    <property type="term" value="F:iron ion binding"/>
    <property type="evidence" value="ECO:0007669"/>
    <property type="project" value="InterPro"/>
</dbReference>
<name>A0A1X6NG30_9APHY</name>
<organism evidence="16 17">
    <name type="scientific">Postia placenta MAD-698-R-SB12</name>
    <dbReference type="NCBI Taxonomy" id="670580"/>
    <lineage>
        <taxon>Eukaryota</taxon>
        <taxon>Fungi</taxon>
        <taxon>Dikarya</taxon>
        <taxon>Basidiomycota</taxon>
        <taxon>Agaricomycotina</taxon>
        <taxon>Agaricomycetes</taxon>
        <taxon>Polyporales</taxon>
        <taxon>Adustoporiaceae</taxon>
        <taxon>Rhodonia</taxon>
    </lineage>
</organism>
<comment type="subcellular location">
    <subcellularLocation>
        <location evidence="2">Membrane</location>
        <topology evidence="2">Single-pass membrane protein</topology>
    </subcellularLocation>
</comment>
<evidence type="ECO:0000256" key="12">
    <source>
        <dbReference type="ARBA" id="ARBA00023136"/>
    </source>
</evidence>
<evidence type="ECO:0000256" key="14">
    <source>
        <dbReference type="RuleBase" id="RU000461"/>
    </source>
</evidence>
<evidence type="ECO:0000256" key="6">
    <source>
        <dbReference type="ARBA" id="ARBA00022692"/>
    </source>
</evidence>
<dbReference type="GO" id="GO:0016020">
    <property type="term" value="C:membrane"/>
    <property type="evidence" value="ECO:0007669"/>
    <property type="project" value="UniProtKB-SubCell"/>
</dbReference>
<keyword evidence="5 13" id="KW-0349">Heme</keyword>
<protein>
    <recommendedName>
        <fullName evidence="18">Cytochrome P450</fullName>
    </recommendedName>
</protein>
<dbReference type="Gene3D" id="1.10.630.10">
    <property type="entry name" value="Cytochrome P450"/>
    <property type="match status" value="1"/>
</dbReference>
<keyword evidence="7 13" id="KW-0479">Metal-binding</keyword>
<dbReference type="PANTHER" id="PTHR46300:SF7">
    <property type="entry name" value="P450, PUTATIVE (EUROFUNG)-RELATED"/>
    <property type="match status" value="1"/>
</dbReference>
<dbReference type="AlphaFoldDB" id="A0A1X6NG30"/>
<gene>
    <name evidence="16" type="ORF">POSPLADRAFT_1051616</name>
</gene>
<reference evidence="16 17" key="1">
    <citation type="submission" date="2017-04" db="EMBL/GenBank/DDBJ databases">
        <title>Genome Sequence of the Model Brown-Rot Fungus Postia placenta SB12.</title>
        <authorList>
            <consortium name="DOE Joint Genome Institute"/>
            <person name="Gaskell J."/>
            <person name="Kersten P."/>
            <person name="Larrondo L.F."/>
            <person name="Canessa P."/>
            <person name="Martinez D."/>
            <person name="Hibbett D."/>
            <person name="Schmoll M."/>
            <person name="Kubicek C.P."/>
            <person name="Martinez A.T."/>
            <person name="Yadav J."/>
            <person name="Master E."/>
            <person name="Magnuson J.K."/>
            <person name="James T."/>
            <person name="Yaver D."/>
            <person name="Berka R."/>
            <person name="Labutti K."/>
            <person name="Lipzen A."/>
            <person name="Aerts A."/>
            <person name="Barry K."/>
            <person name="Henrissat B."/>
            <person name="Blanchette R."/>
            <person name="Grigoriev I."/>
            <person name="Cullen D."/>
        </authorList>
    </citation>
    <scope>NUCLEOTIDE SEQUENCE [LARGE SCALE GENOMIC DNA]</scope>
    <source>
        <strain evidence="16 17">MAD-698-R-SB12</strain>
    </source>
</reference>
<keyword evidence="9 14" id="KW-0560">Oxidoreductase</keyword>
<evidence type="ECO:0000256" key="8">
    <source>
        <dbReference type="ARBA" id="ARBA00022989"/>
    </source>
</evidence>
<feature type="transmembrane region" description="Helical" evidence="15">
    <location>
        <begin position="6"/>
        <end position="23"/>
    </location>
</feature>
<dbReference type="PRINTS" id="PR00385">
    <property type="entry name" value="P450"/>
</dbReference>
<dbReference type="InterPro" id="IPR017972">
    <property type="entry name" value="Cyt_P450_CS"/>
</dbReference>
<dbReference type="SUPFAM" id="SSF48264">
    <property type="entry name" value="Cytochrome P450"/>
    <property type="match status" value="1"/>
</dbReference>
<evidence type="ECO:0000256" key="9">
    <source>
        <dbReference type="ARBA" id="ARBA00023002"/>
    </source>
</evidence>
<evidence type="ECO:0000256" key="1">
    <source>
        <dbReference type="ARBA" id="ARBA00001971"/>
    </source>
</evidence>
<evidence type="ECO:0000313" key="17">
    <source>
        <dbReference type="Proteomes" id="UP000194127"/>
    </source>
</evidence>
<evidence type="ECO:0000256" key="7">
    <source>
        <dbReference type="ARBA" id="ARBA00022723"/>
    </source>
</evidence>
<dbReference type="CDD" id="cd11065">
    <property type="entry name" value="CYP64-like"/>
    <property type="match status" value="1"/>
</dbReference>
<keyword evidence="10 13" id="KW-0408">Iron</keyword>
<dbReference type="PRINTS" id="PR00463">
    <property type="entry name" value="EP450I"/>
</dbReference>
<evidence type="ECO:0000256" key="15">
    <source>
        <dbReference type="SAM" id="Phobius"/>
    </source>
</evidence>
<comment type="pathway">
    <text evidence="3">Secondary metabolite biosynthesis.</text>
</comment>
<dbReference type="OrthoDB" id="2789670at2759"/>
<accession>A0A1X6NG30</accession>
<evidence type="ECO:0000256" key="10">
    <source>
        <dbReference type="ARBA" id="ARBA00023004"/>
    </source>
</evidence>
<dbReference type="GO" id="GO:0016705">
    <property type="term" value="F:oxidoreductase activity, acting on paired donors, with incorporation or reduction of molecular oxygen"/>
    <property type="evidence" value="ECO:0007669"/>
    <property type="project" value="InterPro"/>
</dbReference>
<comment type="cofactor">
    <cofactor evidence="1 13">
        <name>heme</name>
        <dbReference type="ChEBI" id="CHEBI:30413"/>
    </cofactor>
</comment>
<dbReference type="InterPro" id="IPR002401">
    <property type="entry name" value="Cyt_P450_E_grp-I"/>
</dbReference>
<sequence length="515" mass="58106">MSHIDVYTGLYGLLASILVYWLGMRWNRSRRSFPPGPRGLPLIGNALHMPADREWVQFAEWAKTYGSIVHLSVFGRSIVLLSSPEVITDLLEKRGAIYSDRPILHFAGEMVGYNRFILLEPYSTRLREERKIILSNINPRRGAEIHQVQEAKVIQLLDKLLDTPDCFRDHLRWFVAAVVFQISHGHEVKDFEDRFVRLAEETTHDFSLAAQPGQHLVDSLPLLKRIPDWAPGTHFKDVARAGRLLLRRLRDEPYDHVKRQIARGTASPSITASVIESNPNPTPEEEDLQKSATCMLYATGADTTVSALGSFFLIMTLYPEVQRKAQAELDSVVEHGRLPTFDDRSKLPYLECVMKEIIRWNPVSPLALPHSLTQDDVYEGYHIPAGSTVIPNTWAILHDPSLYPHPFEVIPERYIDADDKLNPDPRTFAFGYGRRVCPGQFLADHSLFIVVATVLSTMNIGRAKRDDGTPIDIHVEYSGGAISHPNEFQCCITPRSQEVGRIVRHAAGSNLAETA</sequence>
<dbReference type="GO" id="GO:0004497">
    <property type="term" value="F:monooxygenase activity"/>
    <property type="evidence" value="ECO:0007669"/>
    <property type="project" value="UniProtKB-KW"/>
</dbReference>
<evidence type="ECO:0000256" key="11">
    <source>
        <dbReference type="ARBA" id="ARBA00023033"/>
    </source>
</evidence>
<dbReference type="Proteomes" id="UP000194127">
    <property type="component" value="Unassembled WGS sequence"/>
</dbReference>
<comment type="similarity">
    <text evidence="4 14">Belongs to the cytochrome P450 family.</text>
</comment>
<keyword evidence="8 15" id="KW-1133">Transmembrane helix</keyword>
<dbReference type="InterPro" id="IPR050364">
    <property type="entry name" value="Cytochrome_P450_fung"/>
</dbReference>
<evidence type="ECO:0000256" key="13">
    <source>
        <dbReference type="PIRSR" id="PIRSR602401-1"/>
    </source>
</evidence>